<reference evidence="3" key="1">
    <citation type="journal article" date="2019" name="Int. J. Syst. Evol. Microbiol.">
        <title>The Global Catalogue of Microorganisms (GCM) 10K type strain sequencing project: providing services to taxonomists for standard genome sequencing and annotation.</title>
        <authorList>
            <consortium name="The Broad Institute Genomics Platform"/>
            <consortium name="The Broad Institute Genome Sequencing Center for Infectious Disease"/>
            <person name="Wu L."/>
            <person name="Ma J."/>
        </authorList>
    </citation>
    <scope>NUCLEOTIDE SEQUENCE [LARGE SCALE GENOMIC DNA]</scope>
    <source>
        <strain evidence="3">JCM 18198</strain>
    </source>
</reference>
<evidence type="ECO:0000313" key="2">
    <source>
        <dbReference type="EMBL" id="GAA4759064.1"/>
    </source>
</evidence>
<evidence type="ECO:0000256" key="1">
    <source>
        <dbReference type="SAM" id="Phobius"/>
    </source>
</evidence>
<feature type="transmembrane region" description="Helical" evidence="1">
    <location>
        <begin position="6"/>
        <end position="25"/>
    </location>
</feature>
<sequence>MKKIDLLYGALIGFFTTFIGVFIYLKLTTDLSFLDGIQTMKSQGLLGKVITLGAILNIIAFFTLLKFNKELMARGIVLATILLTVLTLFV</sequence>
<keyword evidence="1" id="KW-1133">Transmembrane helix</keyword>
<dbReference type="Proteomes" id="UP001500141">
    <property type="component" value="Unassembled WGS sequence"/>
</dbReference>
<organism evidence="2 3">
    <name type="scientific">Flavobacterium hankyongi</name>
    <dbReference type="NCBI Taxonomy" id="1176532"/>
    <lineage>
        <taxon>Bacteria</taxon>
        <taxon>Pseudomonadati</taxon>
        <taxon>Bacteroidota</taxon>
        <taxon>Flavobacteriia</taxon>
        <taxon>Flavobacteriales</taxon>
        <taxon>Flavobacteriaceae</taxon>
        <taxon>Flavobacterium</taxon>
    </lineage>
</organism>
<keyword evidence="1" id="KW-0812">Transmembrane</keyword>
<keyword evidence="1" id="KW-0472">Membrane</keyword>
<accession>A0ABP8ZL58</accession>
<dbReference type="EMBL" id="BAABIP010000007">
    <property type="protein sequence ID" value="GAA4759064.1"/>
    <property type="molecule type" value="Genomic_DNA"/>
</dbReference>
<evidence type="ECO:0008006" key="4">
    <source>
        <dbReference type="Google" id="ProtNLM"/>
    </source>
</evidence>
<gene>
    <name evidence="2" type="ORF">GCM10023230_04090</name>
</gene>
<protein>
    <recommendedName>
        <fullName evidence="4">DUF3784 domain-containing protein</fullName>
    </recommendedName>
</protein>
<evidence type="ECO:0000313" key="3">
    <source>
        <dbReference type="Proteomes" id="UP001500141"/>
    </source>
</evidence>
<keyword evidence="3" id="KW-1185">Reference proteome</keyword>
<feature type="transmembrane region" description="Helical" evidence="1">
    <location>
        <begin position="45"/>
        <end position="65"/>
    </location>
</feature>
<proteinExistence type="predicted"/>
<comment type="caution">
    <text evidence="2">The sequence shown here is derived from an EMBL/GenBank/DDBJ whole genome shotgun (WGS) entry which is preliminary data.</text>
</comment>
<name>A0ABP8ZL58_9FLAO</name>
<dbReference type="RefSeq" id="WP_264544398.1">
    <property type="nucleotide sequence ID" value="NZ_BAABIP010000007.1"/>
</dbReference>
<feature type="transmembrane region" description="Helical" evidence="1">
    <location>
        <begin position="71"/>
        <end position="89"/>
    </location>
</feature>